<keyword evidence="6 8" id="KW-0269">Exonuclease</keyword>
<dbReference type="GO" id="GO:0008033">
    <property type="term" value="P:tRNA processing"/>
    <property type="evidence" value="ECO:0007669"/>
    <property type="project" value="UniProtKB-KW"/>
</dbReference>
<reference evidence="11" key="1">
    <citation type="submission" date="2017-05" db="EMBL/GenBank/DDBJ databases">
        <authorList>
            <person name="Barney B.M."/>
        </authorList>
    </citation>
    <scope>NUCLEOTIDE SEQUENCE [LARGE SCALE GENOMIC DNA]</scope>
    <source>
        <strain evidence="11">PSBB022</strain>
    </source>
</reference>
<dbReference type="EC" id="3.1.13.-" evidence="8"/>
<evidence type="ECO:0000256" key="3">
    <source>
        <dbReference type="ARBA" id="ARBA00022722"/>
    </source>
</evidence>
<dbReference type="CDD" id="cd06134">
    <property type="entry name" value="RNaseT"/>
    <property type="match status" value="1"/>
</dbReference>
<feature type="binding site" evidence="8">
    <location>
        <position position="27"/>
    </location>
    <ligand>
        <name>Mg(2+)</name>
        <dbReference type="ChEBI" id="CHEBI:18420"/>
        <label>2</label>
        <note>catalytic</note>
    </ligand>
</feature>
<dbReference type="PANTHER" id="PTHR30231">
    <property type="entry name" value="DNA POLYMERASE III SUBUNIT EPSILON"/>
    <property type="match status" value="1"/>
</dbReference>
<comment type="caution">
    <text evidence="10">The sequence shown here is derived from an EMBL/GenBank/DDBJ whole genome shotgun (WGS) entry which is preliminary data.</text>
</comment>
<dbReference type="GO" id="GO:0008408">
    <property type="term" value="F:3'-5' exonuclease activity"/>
    <property type="evidence" value="ECO:0007669"/>
    <property type="project" value="TreeGrafter"/>
</dbReference>
<comment type="cofactor">
    <cofactor evidence="8">
        <name>Mg(2+)</name>
        <dbReference type="ChEBI" id="CHEBI:18420"/>
    </cofactor>
    <text evidence="8">Binds two Mg(2+) per subunit. The active form of the enzyme binds two Mg(2+) ions in its active site. The first Mg(2+) forms only one salt bridge with the protein.</text>
</comment>
<evidence type="ECO:0000256" key="1">
    <source>
        <dbReference type="ARBA" id="ARBA00011738"/>
    </source>
</evidence>
<evidence type="ECO:0000256" key="5">
    <source>
        <dbReference type="ARBA" id="ARBA00022801"/>
    </source>
</evidence>
<evidence type="ECO:0000259" key="9">
    <source>
        <dbReference type="SMART" id="SM00479"/>
    </source>
</evidence>
<dbReference type="GO" id="GO:0045004">
    <property type="term" value="P:DNA replication proofreading"/>
    <property type="evidence" value="ECO:0007669"/>
    <property type="project" value="TreeGrafter"/>
</dbReference>
<dbReference type="GO" id="GO:0016896">
    <property type="term" value="F:RNA exonuclease activity, producing 5'-phosphomonoesters"/>
    <property type="evidence" value="ECO:0007669"/>
    <property type="project" value="UniProtKB-UniRule"/>
</dbReference>
<dbReference type="HAMAP" id="MF_00157">
    <property type="entry name" value="RNase_T"/>
    <property type="match status" value="1"/>
</dbReference>
<dbReference type="PANTHER" id="PTHR30231:SF2">
    <property type="entry name" value="RIBONUCLEASE T"/>
    <property type="match status" value="1"/>
</dbReference>
<evidence type="ECO:0000313" key="11">
    <source>
        <dbReference type="Proteomes" id="UP000216101"/>
    </source>
</evidence>
<dbReference type="InterPro" id="IPR012337">
    <property type="entry name" value="RNaseH-like_sf"/>
</dbReference>
<accession>A0A266Q8I9</accession>
<evidence type="ECO:0000256" key="4">
    <source>
        <dbReference type="ARBA" id="ARBA00022723"/>
    </source>
</evidence>
<feature type="site" description="Important for substrate binding and specificity" evidence="8">
    <location>
        <position position="128"/>
    </location>
</feature>
<keyword evidence="4 8" id="KW-0479">Metal-binding</keyword>
<proteinExistence type="inferred from homology"/>
<dbReference type="RefSeq" id="WP_078043506.1">
    <property type="nucleotide sequence ID" value="NZ_NHNI01000001.1"/>
</dbReference>
<dbReference type="InterPro" id="IPR036397">
    <property type="entry name" value="RNaseH_sf"/>
</dbReference>
<feature type="site" description="Important for substrate binding and specificity" evidence="8">
    <location>
        <position position="81"/>
    </location>
</feature>
<feature type="active site" description="Proton donor/acceptor" evidence="8">
    <location>
        <position position="185"/>
    </location>
</feature>
<feature type="site" description="Important for substrate binding and specificity" evidence="8">
    <location>
        <position position="150"/>
    </location>
</feature>
<evidence type="ECO:0000313" key="10">
    <source>
        <dbReference type="EMBL" id="OZY86168.1"/>
    </source>
</evidence>
<evidence type="ECO:0000256" key="6">
    <source>
        <dbReference type="ARBA" id="ARBA00022839"/>
    </source>
</evidence>
<feature type="domain" description="Exonuclease" evidence="9">
    <location>
        <begin position="22"/>
        <end position="207"/>
    </location>
</feature>
<evidence type="ECO:0000256" key="2">
    <source>
        <dbReference type="ARBA" id="ARBA00022694"/>
    </source>
</evidence>
<feature type="binding site" evidence="8">
    <location>
        <position position="27"/>
    </location>
    <ligand>
        <name>Mg(2+)</name>
        <dbReference type="ChEBI" id="CHEBI:18420"/>
        <label>1</label>
        <note>catalytic</note>
    </ligand>
</feature>
<organism evidence="10 11">
    <name type="scientific">Cellvibrio mixtus</name>
    <dbReference type="NCBI Taxonomy" id="39650"/>
    <lineage>
        <taxon>Bacteria</taxon>
        <taxon>Pseudomonadati</taxon>
        <taxon>Pseudomonadota</taxon>
        <taxon>Gammaproteobacteria</taxon>
        <taxon>Cellvibrionales</taxon>
        <taxon>Cellvibrionaceae</taxon>
        <taxon>Cellvibrio</taxon>
    </lineage>
</organism>
<dbReference type="GO" id="GO:0003676">
    <property type="term" value="F:nucleic acid binding"/>
    <property type="evidence" value="ECO:0007669"/>
    <property type="project" value="InterPro"/>
</dbReference>
<comment type="similarity">
    <text evidence="8">Belongs to the RNase T family.</text>
</comment>
<evidence type="ECO:0000256" key="7">
    <source>
        <dbReference type="ARBA" id="ARBA00022842"/>
    </source>
</evidence>
<sequence>MNPPENSRDPDSPLAQRFRGFLPVIVDVETGGFNAQTDALLEIAAVTIRMDQDGFLHRHETFSFHVEPFEGANIEQAALDFTGIDLDSPDRMAEPELMVMTDLLAAVRRAVKENGCTRAVIVGHNAHFDLNFVNAAVDRCHIKRSPFHPFSVFDTATLAGLAFGQTVLAKACKVAGLEFSNSAAHSAAYDAEKTADLFCLIVNRWKELGGWNALLDEEDE</sequence>
<dbReference type="EMBL" id="NHNI01000001">
    <property type="protein sequence ID" value="OZY86168.1"/>
    <property type="molecule type" value="Genomic_DNA"/>
</dbReference>
<feature type="site" description="Important for substrate binding and specificity" evidence="8">
    <location>
        <position position="33"/>
    </location>
</feature>
<gene>
    <name evidence="8" type="primary">rnt</name>
    <name evidence="10" type="ORF">CBP51_03810</name>
</gene>
<dbReference type="Gene3D" id="3.30.420.10">
    <property type="entry name" value="Ribonuclease H-like superfamily/Ribonuclease H"/>
    <property type="match status" value="1"/>
</dbReference>
<keyword evidence="3 8" id="KW-0540">Nuclease</keyword>
<dbReference type="GO" id="GO:0005829">
    <property type="term" value="C:cytosol"/>
    <property type="evidence" value="ECO:0007669"/>
    <property type="project" value="TreeGrafter"/>
</dbReference>
<keyword evidence="11" id="KW-1185">Reference proteome</keyword>
<name>A0A266Q8I9_9GAMM</name>
<dbReference type="InterPro" id="IPR005987">
    <property type="entry name" value="RNase_T"/>
</dbReference>
<keyword evidence="2 8" id="KW-0819">tRNA processing</keyword>
<feature type="binding site" evidence="8">
    <location>
        <position position="29"/>
    </location>
    <ligand>
        <name>Mg(2+)</name>
        <dbReference type="ChEBI" id="CHEBI:18420"/>
        <label>2</label>
        <note>catalytic</note>
    </ligand>
</feature>
<dbReference type="FunFam" id="3.30.420.10:FF:000009">
    <property type="entry name" value="Ribonuclease T"/>
    <property type="match status" value="1"/>
</dbReference>
<feature type="binding site" evidence="8">
    <location>
        <position position="185"/>
    </location>
    <ligand>
        <name>Mg(2+)</name>
        <dbReference type="ChEBI" id="CHEBI:18420"/>
        <label>2</label>
        <note>catalytic</note>
    </ligand>
</feature>
<dbReference type="Pfam" id="PF00929">
    <property type="entry name" value="RNase_T"/>
    <property type="match status" value="1"/>
</dbReference>
<keyword evidence="5 8" id="KW-0378">Hydrolase</keyword>
<comment type="subunit">
    <text evidence="1 8">Homodimer.</text>
</comment>
<dbReference type="InterPro" id="IPR013520">
    <property type="entry name" value="Ribonucl_H"/>
</dbReference>
<dbReference type="AlphaFoldDB" id="A0A266Q8I9"/>
<dbReference type="NCBIfam" id="TIGR01298">
    <property type="entry name" value="RNaseT"/>
    <property type="match status" value="1"/>
</dbReference>
<dbReference type="SUPFAM" id="SSF53098">
    <property type="entry name" value="Ribonuclease H-like"/>
    <property type="match status" value="1"/>
</dbReference>
<keyword evidence="7 8" id="KW-0460">Magnesium</keyword>
<feature type="binding site" evidence="8">
    <location>
        <position position="190"/>
    </location>
    <ligand>
        <name>Mg(2+)</name>
        <dbReference type="ChEBI" id="CHEBI:18420"/>
        <label>2</label>
        <note>catalytic</note>
    </ligand>
</feature>
<protein>
    <recommendedName>
        <fullName evidence="8">Ribonuclease T</fullName>
        <ecNumber evidence="8">3.1.13.-</ecNumber>
    </recommendedName>
    <alternativeName>
        <fullName evidence="8">Exoribonuclease T</fullName>
        <shortName evidence="8">RNase T</shortName>
    </alternativeName>
</protein>
<dbReference type="Proteomes" id="UP000216101">
    <property type="component" value="Unassembled WGS sequence"/>
</dbReference>
<dbReference type="GO" id="GO:0000287">
    <property type="term" value="F:magnesium ion binding"/>
    <property type="evidence" value="ECO:0007669"/>
    <property type="project" value="UniProtKB-UniRule"/>
</dbReference>
<dbReference type="SMART" id="SM00479">
    <property type="entry name" value="EXOIII"/>
    <property type="match status" value="1"/>
</dbReference>
<evidence type="ECO:0000256" key="8">
    <source>
        <dbReference type="HAMAP-Rule" id="MF_00157"/>
    </source>
</evidence>
<dbReference type="STRING" id="1209072.GCA_000766945_02686"/>
<comment type="function">
    <text evidence="8">Trims short 3' overhangs of a variety of RNA species, leaving a one or two nucleotide 3' overhang. Responsible for the end-turnover of tRNA: specifically removes the terminal AMP residue from uncharged tRNA (tRNA-C-C-A). Also appears to be involved in tRNA biosynthesis.</text>
</comment>